<feature type="compositionally biased region" description="Low complexity" evidence="1">
    <location>
        <begin position="46"/>
        <end position="57"/>
    </location>
</feature>
<keyword evidence="2" id="KW-0472">Membrane</keyword>
<name>A0ABM7WP85_9BACT</name>
<dbReference type="Pfam" id="PF11219">
    <property type="entry name" value="DUF3014"/>
    <property type="match status" value="1"/>
</dbReference>
<reference evidence="4" key="1">
    <citation type="journal article" date="2022" name="Int. J. Syst. Evol. Microbiol.">
        <title>Anaeromyxobacter oryzae sp. nov., Anaeromyxobacter diazotrophicus sp. nov. and Anaeromyxobacter paludicola sp. nov., isolated from paddy soils.</title>
        <authorList>
            <person name="Itoh H."/>
            <person name="Xu Z."/>
            <person name="Mise K."/>
            <person name="Masuda Y."/>
            <person name="Ushijima N."/>
            <person name="Hayakawa C."/>
            <person name="Shiratori Y."/>
            <person name="Senoo K."/>
        </authorList>
    </citation>
    <scope>NUCLEOTIDE SEQUENCE [LARGE SCALE GENOMIC DNA]</scope>
    <source>
        <strain evidence="4">Red232</strain>
    </source>
</reference>
<accession>A0ABM7WP85</accession>
<evidence type="ECO:0000313" key="3">
    <source>
        <dbReference type="EMBL" id="BDG01268.1"/>
    </source>
</evidence>
<gene>
    <name evidence="3" type="ORF">AMOR_02640</name>
</gene>
<evidence type="ECO:0000256" key="2">
    <source>
        <dbReference type="SAM" id="Phobius"/>
    </source>
</evidence>
<protein>
    <recommendedName>
        <fullName evidence="5">DUF3014 domain-containing protein</fullName>
    </recommendedName>
</protein>
<organism evidence="3 4">
    <name type="scientific">Anaeromyxobacter oryzae</name>
    <dbReference type="NCBI Taxonomy" id="2918170"/>
    <lineage>
        <taxon>Bacteria</taxon>
        <taxon>Pseudomonadati</taxon>
        <taxon>Myxococcota</taxon>
        <taxon>Myxococcia</taxon>
        <taxon>Myxococcales</taxon>
        <taxon>Cystobacterineae</taxon>
        <taxon>Anaeromyxobacteraceae</taxon>
        <taxon>Anaeromyxobacter</taxon>
    </lineage>
</organism>
<keyword evidence="2" id="KW-0812">Transmembrane</keyword>
<keyword evidence="2" id="KW-1133">Transmembrane helix</keyword>
<keyword evidence="4" id="KW-1185">Reference proteome</keyword>
<dbReference type="Proteomes" id="UP001162891">
    <property type="component" value="Chromosome"/>
</dbReference>
<feature type="region of interest" description="Disordered" evidence="1">
    <location>
        <begin position="41"/>
        <end position="68"/>
    </location>
</feature>
<feature type="transmembrane region" description="Helical" evidence="2">
    <location>
        <begin position="12"/>
        <end position="35"/>
    </location>
</feature>
<dbReference type="RefSeq" id="WP_248357660.1">
    <property type="nucleotide sequence ID" value="NZ_AP025591.1"/>
</dbReference>
<evidence type="ECO:0000256" key="1">
    <source>
        <dbReference type="SAM" id="MobiDB-lite"/>
    </source>
</evidence>
<proteinExistence type="predicted"/>
<evidence type="ECO:0000313" key="4">
    <source>
        <dbReference type="Proteomes" id="UP001162891"/>
    </source>
</evidence>
<dbReference type="EMBL" id="AP025591">
    <property type="protein sequence ID" value="BDG01268.1"/>
    <property type="molecule type" value="Genomic_DNA"/>
</dbReference>
<evidence type="ECO:0008006" key="5">
    <source>
        <dbReference type="Google" id="ProtNLM"/>
    </source>
</evidence>
<dbReference type="InterPro" id="IPR021382">
    <property type="entry name" value="DUF3014"/>
</dbReference>
<sequence>MPDTDRKRRGPLTAGEWAAIAFSLVVAGAVTFTWWRGHRPPPAAPPAATEPAAAPEVAAPPPPPLAATATPADVRAQLEPVSADPLFRRALAGDDVLARAAVLIDNLAEGVSPRRVLDFLAPSKPFTVVASGERKVIAPAAYARYDAFAGAVASVDAPLLARAYRALHPALETAYRALGYPQGALDRAAARALQRLVAAPVRDGEVAVKDEGGVFVFEDPALEALRPVEKHLLRMGPRNARLVQAKARELQQALGLPGIVAAPR</sequence>